<gene>
    <name evidence="1" type="ORF">D4764_17G0006250</name>
</gene>
<sequence>MRHPGQMVDVMVSPIAWHHDPDFADLGVPPPLPSCQYDMVGPEGIVESHQITKDGKAGATEAVDCKWYIRAPPRSKQCPHVTVCSC</sequence>
<protein>
    <submittedName>
        <fullName evidence="1">Neuropilin and tolloid-like protein 1</fullName>
    </submittedName>
</protein>
<comment type="caution">
    <text evidence="1">The sequence shown here is derived from an EMBL/GenBank/DDBJ whole genome shotgun (WGS) entry which is preliminary data.</text>
</comment>
<evidence type="ECO:0000313" key="1">
    <source>
        <dbReference type="EMBL" id="TWW71142.1"/>
    </source>
</evidence>
<accession>A0A5C6NUJ5</accession>
<dbReference type="AlphaFoldDB" id="A0A5C6NUJ5"/>
<keyword evidence="2" id="KW-1185">Reference proteome</keyword>
<evidence type="ECO:0000313" key="2">
    <source>
        <dbReference type="Proteomes" id="UP000324091"/>
    </source>
</evidence>
<proteinExistence type="predicted"/>
<reference evidence="1 2" key="1">
    <citation type="submission" date="2019-04" db="EMBL/GenBank/DDBJ databases">
        <title>Chromosome genome assembly for Takifugu flavidus.</title>
        <authorList>
            <person name="Xiao S."/>
        </authorList>
    </citation>
    <scope>NUCLEOTIDE SEQUENCE [LARGE SCALE GENOMIC DNA]</scope>
    <source>
        <strain evidence="1">HTHZ2018</strain>
        <tissue evidence="1">Muscle</tissue>
    </source>
</reference>
<organism evidence="1 2">
    <name type="scientific">Takifugu flavidus</name>
    <name type="common">sansaifugu</name>
    <dbReference type="NCBI Taxonomy" id="433684"/>
    <lineage>
        <taxon>Eukaryota</taxon>
        <taxon>Metazoa</taxon>
        <taxon>Chordata</taxon>
        <taxon>Craniata</taxon>
        <taxon>Vertebrata</taxon>
        <taxon>Euteleostomi</taxon>
        <taxon>Actinopterygii</taxon>
        <taxon>Neopterygii</taxon>
        <taxon>Teleostei</taxon>
        <taxon>Neoteleostei</taxon>
        <taxon>Acanthomorphata</taxon>
        <taxon>Eupercaria</taxon>
        <taxon>Tetraodontiformes</taxon>
        <taxon>Tetradontoidea</taxon>
        <taxon>Tetraodontidae</taxon>
        <taxon>Takifugu</taxon>
    </lineage>
</organism>
<dbReference type="Proteomes" id="UP000324091">
    <property type="component" value="Chromosome 17"/>
</dbReference>
<dbReference type="EMBL" id="RHFK02000009">
    <property type="protein sequence ID" value="TWW71142.1"/>
    <property type="molecule type" value="Genomic_DNA"/>
</dbReference>
<name>A0A5C6NUJ5_9TELE</name>